<sequence length="367" mass="40477">MNISMADLVAQNRSLEIEINNAIQTQLTNGVFIGGEAVTNFEEEFARFIGVENCIGTGNGTDALEIAIESLDLPPGSEIIVPAMSFIATAEAVTRSGHIVRFADVDQFMNIDPEKLGSKINLKTKAIIVVHLYGQAANLTRVLEIANQKGLFIIEDCAQAAGTTFEGKNVGSFGDLAAFSFYPGKNLGAIGDAGAITTNSKTLAKKCRMIANHGRETKYDHEFEGRNSRLDSIQASVLSVKLKQLNTWIRRRQEIARKYHEAFHRNAHFIPLPVFSIENHTYHQFVGECNQRSRVVEVLKSAGITTSVVYPKAIPLLDAYKLQHGAACKDFHAAFMADRILSIPVHEMLTNAEVDYIIKQITELELK</sequence>
<dbReference type="Gene3D" id="3.90.1150.10">
    <property type="entry name" value="Aspartate Aminotransferase, domain 1"/>
    <property type="match status" value="1"/>
</dbReference>
<dbReference type="Gene3D" id="3.40.640.10">
    <property type="entry name" value="Type I PLP-dependent aspartate aminotransferase-like (Major domain)"/>
    <property type="match status" value="1"/>
</dbReference>
<proteinExistence type="inferred from homology"/>
<dbReference type="InterPro" id="IPR015421">
    <property type="entry name" value="PyrdxlP-dep_Trfase_major"/>
</dbReference>
<evidence type="ECO:0000256" key="2">
    <source>
        <dbReference type="ARBA" id="ARBA00037999"/>
    </source>
</evidence>
<dbReference type="EMBL" id="CAEZTN010000015">
    <property type="protein sequence ID" value="CAB4570731.1"/>
    <property type="molecule type" value="Genomic_DNA"/>
</dbReference>
<reference evidence="3" key="1">
    <citation type="submission" date="2020-05" db="EMBL/GenBank/DDBJ databases">
        <authorList>
            <person name="Chiriac C."/>
            <person name="Salcher M."/>
            <person name="Ghai R."/>
            <person name="Kavagutti S V."/>
        </authorList>
    </citation>
    <scope>NUCLEOTIDE SEQUENCE</scope>
</reference>
<dbReference type="GO" id="GO:0008483">
    <property type="term" value="F:transaminase activity"/>
    <property type="evidence" value="ECO:0007669"/>
    <property type="project" value="TreeGrafter"/>
</dbReference>
<evidence type="ECO:0000313" key="3">
    <source>
        <dbReference type="EMBL" id="CAB4570731.1"/>
    </source>
</evidence>
<dbReference type="Pfam" id="PF01041">
    <property type="entry name" value="DegT_DnrJ_EryC1"/>
    <property type="match status" value="1"/>
</dbReference>
<dbReference type="SUPFAM" id="SSF53383">
    <property type="entry name" value="PLP-dependent transferases"/>
    <property type="match status" value="1"/>
</dbReference>
<evidence type="ECO:0000256" key="1">
    <source>
        <dbReference type="ARBA" id="ARBA00022898"/>
    </source>
</evidence>
<dbReference type="GO" id="GO:0030170">
    <property type="term" value="F:pyridoxal phosphate binding"/>
    <property type="evidence" value="ECO:0007669"/>
    <property type="project" value="TreeGrafter"/>
</dbReference>
<dbReference type="InterPro" id="IPR015422">
    <property type="entry name" value="PyrdxlP-dep_Trfase_small"/>
</dbReference>
<organism evidence="3">
    <name type="scientific">freshwater metagenome</name>
    <dbReference type="NCBI Taxonomy" id="449393"/>
    <lineage>
        <taxon>unclassified sequences</taxon>
        <taxon>metagenomes</taxon>
        <taxon>ecological metagenomes</taxon>
    </lineage>
</organism>
<dbReference type="PIRSF" id="PIRSF000390">
    <property type="entry name" value="PLP_StrS"/>
    <property type="match status" value="1"/>
</dbReference>
<dbReference type="InterPro" id="IPR015424">
    <property type="entry name" value="PyrdxlP-dep_Trfase"/>
</dbReference>
<dbReference type="InterPro" id="IPR000653">
    <property type="entry name" value="DegT/StrS_aminotransferase"/>
</dbReference>
<dbReference type="PANTHER" id="PTHR30244">
    <property type="entry name" value="TRANSAMINASE"/>
    <property type="match status" value="1"/>
</dbReference>
<keyword evidence="1" id="KW-0663">Pyridoxal phosphate</keyword>
<name>A0A6J6E2X2_9ZZZZ</name>
<comment type="similarity">
    <text evidence="2">Belongs to the DegT/DnrJ/EryC1 family.</text>
</comment>
<gene>
    <name evidence="3" type="ORF">UFOPK1689_00648</name>
</gene>
<protein>
    <submittedName>
        <fullName evidence="3">Unannotated protein</fullName>
    </submittedName>
</protein>
<accession>A0A6J6E2X2</accession>
<dbReference type="GO" id="GO:0000271">
    <property type="term" value="P:polysaccharide biosynthetic process"/>
    <property type="evidence" value="ECO:0007669"/>
    <property type="project" value="TreeGrafter"/>
</dbReference>
<dbReference type="CDD" id="cd00616">
    <property type="entry name" value="AHBA_syn"/>
    <property type="match status" value="1"/>
</dbReference>
<dbReference type="PANTHER" id="PTHR30244:SF36">
    <property type="entry name" value="3-OXO-GLUCOSE-6-PHOSPHATE:GLUTAMATE AMINOTRANSFERASE"/>
    <property type="match status" value="1"/>
</dbReference>
<dbReference type="AlphaFoldDB" id="A0A6J6E2X2"/>